<feature type="region of interest" description="Disordered" evidence="12">
    <location>
        <begin position="892"/>
        <end position="918"/>
    </location>
</feature>
<dbReference type="InterPro" id="IPR006615">
    <property type="entry name" value="Pept_C19_DUSP"/>
</dbReference>
<dbReference type="eggNOG" id="KOG1870">
    <property type="taxonomic scope" value="Eukaryota"/>
</dbReference>
<dbReference type="Gene3D" id="3.90.70.10">
    <property type="entry name" value="Cysteine proteinases"/>
    <property type="match status" value="2"/>
</dbReference>
<evidence type="ECO:0000256" key="1">
    <source>
        <dbReference type="ARBA" id="ARBA00000707"/>
    </source>
</evidence>
<dbReference type="InterPro" id="IPR028135">
    <property type="entry name" value="Ub_USP-typ"/>
</dbReference>
<evidence type="ECO:0000313" key="15">
    <source>
        <dbReference type="Ensembl" id="ENSMLUP00000011972.2"/>
    </source>
</evidence>
<gene>
    <name evidence="15" type="primary">USP11</name>
</gene>
<dbReference type="PANTHER" id="PTHR21646:SF29">
    <property type="entry name" value="UBIQUITIN CARBOXYL-TERMINAL HYDROLASE 11"/>
    <property type="match status" value="1"/>
</dbReference>
<keyword evidence="7 11" id="KW-0833">Ubl conjugation pathway</keyword>
<comment type="catalytic activity">
    <reaction evidence="1 11">
        <text>Thiol-dependent hydrolysis of ester, thioester, amide, peptide and isopeptide bonds formed by the C-terminal Gly of ubiquitin (a 76-residue protein attached to proteins as an intracellular targeting signal).</text>
        <dbReference type="EC" id="3.4.19.12"/>
    </reaction>
</comment>
<comment type="function">
    <text evidence="11">Deubiquitinating enzyme that removes conjugated ubiquitin from specific proteins to regulate different cellular processes.</text>
</comment>
<evidence type="ECO:0000256" key="6">
    <source>
        <dbReference type="ARBA" id="ARBA00022670"/>
    </source>
</evidence>
<dbReference type="STRING" id="59463.ENSMLUP00000011972"/>
<evidence type="ECO:0000256" key="12">
    <source>
        <dbReference type="SAM" id="MobiDB-lite"/>
    </source>
</evidence>
<evidence type="ECO:0000256" key="9">
    <source>
        <dbReference type="ARBA" id="ARBA00022807"/>
    </source>
</evidence>
<dbReference type="InParanoid" id="G1PM59"/>
<dbReference type="EC" id="3.4.19.12" evidence="11"/>
<evidence type="ECO:0000256" key="4">
    <source>
        <dbReference type="ARBA" id="ARBA00009085"/>
    </source>
</evidence>
<dbReference type="InterPro" id="IPR038765">
    <property type="entry name" value="Papain-like_cys_pep_sf"/>
</dbReference>
<dbReference type="HOGENOM" id="CLU_001060_7_1_1"/>
<feature type="domain" description="DUSP" evidence="14">
    <location>
        <begin position="33"/>
        <end position="141"/>
    </location>
</feature>
<keyword evidence="16" id="KW-1185">Reference proteome</keyword>
<dbReference type="EMBL" id="AAPE02033784">
    <property type="status" value="NOT_ANNOTATED_CDS"/>
    <property type="molecule type" value="Genomic_DNA"/>
</dbReference>
<dbReference type="Gene3D" id="3.30.2230.10">
    <property type="entry name" value="DUSP-like"/>
    <property type="match status" value="1"/>
</dbReference>
<keyword evidence="10" id="KW-0539">Nucleus</keyword>
<sequence length="918" mass="104159">MRGLRRGRAAMAAVGGNSPPEAKDGEPQREVMPDPDSQWGHIENSDTGRARRMRGGESWFLVDQDWYKQWEVYVREGDEDPSTIPGCINNAKLFEDNINWQLKKGLVEGEDYVLLSTTAWNLLVSWYGLERGQPPIERKVIDWRGICEIEVYPVELLLAQHSDMDTTHTAQFSQTDSIDLVLRTAQDQFVVSPQEETRLWVKNAEGSFERLCNTRVSLRDASLKSGQLVVMETRSKDGTWPSQQTRAASSAAKEEEEFHGQPGICGLTNLGNTCFMNSALQCLSNVPQLTEYFLKNQYLDELNFCNPLGMKGEIAEAYADLVKQAWSGRHRSIVPNVFKTKVGHFASQFLGYQQHDSQELLSFLLDGLHEDLNRVKKKEYVEQCDAAGRPDQEVAVEAWQNHKRRNDSVIVDTFHGLFKSTLVCPDCGNVSVTFDPFCYLSVPLPVSHKRVMEVFFVSMDPRRKPEQHRLVVPKKGKISDLCLALAKHTGVSPERMMVADVFSHRFYKIFQLDESLSTILDRDDIFIYEVSGRSSITENTREDVVIPIYLRERTPARDYNNSYYGLMLFGHPLLVSVPRDRLSWDALYHILLYRLSRYVTRPSSDDEDDGDEKADVEGGKNIPKPGNVAGGSSQDPGPEQAGPSSGVASGSRARDSSPGPSHWPQRHGASLVHPASVNSNRTSDPFRSPPSPPAQPYIAIDWDPEMKKRYYDEVEAEGYVKHDCVGYVLKKAPVRLQECIELFTTVETLEKENPWYCPNCKQHQLATKKLDLWTLPETLIIHLKRFSYTKFSREKLDTLVEFPIRDLDFSEFVIKPQDESAPELYKYDLIAVSNHYGGLRDGHYTTFACNKDSGQWHYFDDNSVSPVTENQIESKAAYVLFYQRQDVARRLKTKTQPGQSNPPAPPACDPISESMDIN</sequence>
<dbReference type="InterPro" id="IPR029346">
    <property type="entry name" value="USP_C"/>
</dbReference>
<reference evidence="15" key="3">
    <citation type="submission" date="2025-09" db="UniProtKB">
        <authorList>
            <consortium name="Ensembl"/>
        </authorList>
    </citation>
    <scope>IDENTIFICATION</scope>
</reference>
<organism evidence="15 16">
    <name type="scientific">Myotis lucifugus</name>
    <name type="common">Little brown bat</name>
    <dbReference type="NCBI Taxonomy" id="59463"/>
    <lineage>
        <taxon>Eukaryota</taxon>
        <taxon>Metazoa</taxon>
        <taxon>Chordata</taxon>
        <taxon>Craniata</taxon>
        <taxon>Vertebrata</taxon>
        <taxon>Euteleostomi</taxon>
        <taxon>Mammalia</taxon>
        <taxon>Eutheria</taxon>
        <taxon>Laurasiatheria</taxon>
        <taxon>Chiroptera</taxon>
        <taxon>Yangochiroptera</taxon>
        <taxon>Vespertilionidae</taxon>
        <taxon>Myotis</taxon>
    </lineage>
</organism>
<dbReference type="OMA" id="TGQLVIM"/>
<dbReference type="Pfam" id="PF00443">
    <property type="entry name" value="UCH"/>
    <property type="match status" value="1"/>
</dbReference>
<feature type="compositionally biased region" description="Basic and acidic residues" evidence="12">
    <location>
        <begin position="21"/>
        <end position="32"/>
    </location>
</feature>
<evidence type="ECO:0000259" key="14">
    <source>
        <dbReference type="PROSITE" id="PS51283"/>
    </source>
</evidence>
<accession>G1PM59</accession>
<dbReference type="GO" id="GO:0005829">
    <property type="term" value="C:cytosol"/>
    <property type="evidence" value="ECO:0007669"/>
    <property type="project" value="Ensembl"/>
</dbReference>
<dbReference type="PANTHER" id="PTHR21646">
    <property type="entry name" value="UBIQUITIN CARBOXYL-TERMINAL HYDROLASE"/>
    <property type="match status" value="1"/>
</dbReference>
<dbReference type="Proteomes" id="UP000001074">
    <property type="component" value="Unassembled WGS sequence"/>
</dbReference>
<dbReference type="Ensembl" id="ENSMLUT00000013159.2">
    <property type="protein sequence ID" value="ENSMLUP00000011972.2"/>
    <property type="gene ID" value="ENSMLUG00000013143.2"/>
</dbReference>
<keyword evidence="9 11" id="KW-0788">Thiol protease</keyword>
<dbReference type="PROSITE" id="PS50235">
    <property type="entry name" value="USP_3"/>
    <property type="match status" value="1"/>
</dbReference>
<dbReference type="GO" id="GO:0006508">
    <property type="term" value="P:proteolysis"/>
    <property type="evidence" value="ECO:0007669"/>
    <property type="project" value="UniProtKB-KW"/>
</dbReference>
<evidence type="ECO:0000313" key="16">
    <source>
        <dbReference type="Proteomes" id="UP000001074"/>
    </source>
</evidence>
<evidence type="ECO:0000256" key="3">
    <source>
        <dbReference type="ARBA" id="ARBA00004496"/>
    </source>
</evidence>
<dbReference type="GO" id="GO:0016579">
    <property type="term" value="P:protein deubiquitination"/>
    <property type="evidence" value="ECO:0007669"/>
    <property type="project" value="InterPro"/>
</dbReference>
<feature type="region of interest" description="Disordered" evidence="12">
    <location>
        <begin position="1"/>
        <end position="49"/>
    </location>
</feature>
<protein>
    <recommendedName>
        <fullName evidence="11">Ubiquitin carboxyl-terminal hydrolase</fullName>
        <ecNumber evidence="11">3.4.19.12</ecNumber>
    </recommendedName>
</protein>
<evidence type="ECO:0000259" key="13">
    <source>
        <dbReference type="PROSITE" id="PS50235"/>
    </source>
</evidence>
<dbReference type="InterPro" id="IPR018200">
    <property type="entry name" value="USP_CS"/>
</dbReference>
<evidence type="ECO:0000256" key="11">
    <source>
        <dbReference type="RuleBase" id="RU366025"/>
    </source>
</evidence>
<comment type="subcellular location">
    <subcellularLocation>
        <location evidence="3">Cytoplasm</location>
    </subcellularLocation>
    <subcellularLocation>
        <location evidence="2">Nucleus</location>
    </subcellularLocation>
</comment>
<dbReference type="InterPro" id="IPR035927">
    <property type="entry name" value="DUSP-like_sf"/>
</dbReference>
<dbReference type="CDD" id="cd02674">
    <property type="entry name" value="Peptidase_C19R"/>
    <property type="match status" value="1"/>
</dbReference>
<proteinExistence type="inferred from homology"/>
<dbReference type="AlphaFoldDB" id="G1PM59"/>
<reference evidence="15 16" key="1">
    <citation type="journal article" date="2011" name="Nature">
        <title>A high-resolution map of human evolutionary constraint using 29 mammals.</title>
        <authorList>
            <person name="Lindblad-Toh K."/>
            <person name="Garber M."/>
            <person name="Zuk O."/>
            <person name="Lin M.F."/>
            <person name="Parker B.J."/>
            <person name="Washietl S."/>
            <person name="Kheradpour P."/>
            <person name="Ernst J."/>
            <person name="Jordan G."/>
            <person name="Mauceli E."/>
            <person name="Ward L.D."/>
            <person name="Lowe C.B."/>
            <person name="Holloway A.K."/>
            <person name="Clamp M."/>
            <person name="Gnerre S."/>
            <person name="Alfoldi J."/>
            <person name="Beal K."/>
            <person name="Chang J."/>
            <person name="Clawson H."/>
            <person name="Cuff J."/>
            <person name="Di Palma F."/>
            <person name="Fitzgerald S."/>
            <person name="Flicek P."/>
            <person name="Guttman M."/>
            <person name="Hubisz M.J."/>
            <person name="Jaffe D.B."/>
            <person name="Jungreis I."/>
            <person name="Kent W.J."/>
            <person name="Kostka D."/>
            <person name="Lara M."/>
            <person name="Martins A.L."/>
            <person name="Massingham T."/>
            <person name="Moltke I."/>
            <person name="Raney B.J."/>
            <person name="Rasmussen M.D."/>
            <person name="Robinson J."/>
            <person name="Stark A."/>
            <person name="Vilella A.J."/>
            <person name="Wen J."/>
            <person name="Xie X."/>
            <person name="Zody M.C."/>
            <person name="Baldwin J."/>
            <person name="Bloom T."/>
            <person name="Chin C.W."/>
            <person name="Heiman D."/>
            <person name="Nicol R."/>
            <person name="Nusbaum C."/>
            <person name="Young S."/>
            <person name="Wilkinson J."/>
            <person name="Worley K.C."/>
            <person name="Kovar C.L."/>
            <person name="Muzny D.M."/>
            <person name="Gibbs R.A."/>
            <person name="Cree A."/>
            <person name="Dihn H.H."/>
            <person name="Fowler G."/>
            <person name="Jhangiani S."/>
            <person name="Joshi V."/>
            <person name="Lee S."/>
            <person name="Lewis L.R."/>
            <person name="Nazareth L.V."/>
            <person name="Okwuonu G."/>
            <person name="Santibanez J."/>
            <person name="Warren W.C."/>
            <person name="Mardis E.R."/>
            <person name="Weinstock G.M."/>
            <person name="Wilson R.K."/>
            <person name="Delehaunty K."/>
            <person name="Dooling D."/>
            <person name="Fronik C."/>
            <person name="Fulton L."/>
            <person name="Fulton B."/>
            <person name="Graves T."/>
            <person name="Minx P."/>
            <person name="Sodergren E."/>
            <person name="Birney E."/>
            <person name="Margulies E.H."/>
            <person name="Herrero J."/>
            <person name="Green E.D."/>
            <person name="Haussler D."/>
            <person name="Siepel A."/>
            <person name="Goldman N."/>
            <person name="Pollard K.S."/>
            <person name="Pedersen J.S."/>
            <person name="Lander E.S."/>
            <person name="Kellis M."/>
        </authorList>
    </citation>
    <scope>NUCLEOTIDE SEQUENCE [LARGE SCALE GENOMIC DNA]</scope>
</reference>
<dbReference type="GO" id="GO:0004843">
    <property type="term" value="F:cysteine-type deubiquitinase activity"/>
    <property type="evidence" value="ECO:0007669"/>
    <property type="project" value="UniProtKB-UniRule"/>
</dbReference>
<evidence type="ECO:0000256" key="7">
    <source>
        <dbReference type="ARBA" id="ARBA00022786"/>
    </source>
</evidence>
<dbReference type="SUPFAM" id="SSF143791">
    <property type="entry name" value="DUSP-like"/>
    <property type="match status" value="1"/>
</dbReference>
<evidence type="ECO:0000256" key="8">
    <source>
        <dbReference type="ARBA" id="ARBA00022801"/>
    </source>
</evidence>
<dbReference type="GO" id="GO:0005654">
    <property type="term" value="C:nucleoplasm"/>
    <property type="evidence" value="ECO:0007669"/>
    <property type="project" value="Ensembl"/>
</dbReference>
<dbReference type="Pfam" id="PF14533">
    <property type="entry name" value="USP7_C2"/>
    <property type="match status" value="1"/>
</dbReference>
<reference evidence="15" key="2">
    <citation type="submission" date="2025-08" db="UniProtKB">
        <authorList>
            <consortium name="Ensembl"/>
        </authorList>
    </citation>
    <scope>IDENTIFICATION</scope>
</reference>
<dbReference type="InterPro" id="IPR050185">
    <property type="entry name" value="Ub_carboxyl-term_hydrolase"/>
</dbReference>
<dbReference type="SMART" id="SM00695">
    <property type="entry name" value="DUSP"/>
    <property type="match status" value="1"/>
</dbReference>
<keyword evidence="6 11" id="KW-0645">Protease</keyword>
<keyword evidence="5" id="KW-0963">Cytoplasm</keyword>
<comment type="similarity">
    <text evidence="4 11">Belongs to the peptidase C19 family.</text>
</comment>
<dbReference type="Pfam" id="PF14836">
    <property type="entry name" value="Ubiquitin_3"/>
    <property type="match status" value="1"/>
</dbReference>
<dbReference type="Pfam" id="PF06337">
    <property type="entry name" value="DUSP"/>
    <property type="match status" value="1"/>
</dbReference>
<dbReference type="Gene3D" id="3.10.20.90">
    <property type="entry name" value="Phosphatidylinositol 3-kinase Catalytic Subunit, Chain A, domain 1"/>
    <property type="match status" value="1"/>
</dbReference>
<dbReference type="FunCoup" id="G1PM59">
    <property type="interactions" value="2186"/>
</dbReference>
<dbReference type="PROSITE" id="PS00973">
    <property type="entry name" value="USP_2"/>
    <property type="match status" value="1"/>
</dbReference>
<evidence type="ECO:0000256" key="2">
    <source>
        <dbReference type="ARBA" id="ARBA00004123"/>
    </source>
</evidence>
<feature type="region of interest" description="Disordered" evidence="12">
    <location>
        <begin position="601"/>
        <end position="698"/>
    </location>
</feature>
<evidence type="ECO:0000256" key="5">
    <source>
        <dbReference type="ARBA" id="ARBA00022490"/>
    </source>
</evidence>
<dbReference type="PROSITE" id="PS51283">
    <property type="entry name" value="DUSP"/>
    <property type="match status" value="1"/>
</dbReference>
<dbReference type="GeneTree" id="ENSGT00940000160485"/>
<dbReference type="InterPro" id="IPR001394">
    <property type="entry name" value="Peptidase_C19_UCH"/>
</dbReference>
<dbReference type="InterPro" id="IPR028889">
    <property type="entry name" value="USP"/>
</dbReference>
<evidence type="ECO:0000256" key="10">
    <source>
        <dbReference type="ARBA" id="ARBA00023242"/>
    </source>
</evidence>
<dbReference type="SUPFAM" id="SSF54001">
    <property type="entry name" value="Cysteine proteinases"/>
    <property type="match status" value="1"/>
</dbReference>
<feature type="domain" description="USP" evidence="13">
    <location>
        <begin position="265"/>
        <end position="885"/>
    </location>
</feature>
<keyword evidence="8 11" id="KW-0378">Hydrolase</keyword>
<name>G1PM59_MYOLU</name>
<dbReference type="PROSITE" id="PS00972">
    <property type="entry name" value="USP_1"/>
    <property type="match status" value="1"/>
</dbReference>